<dbReference type="SUPFAM" id="SSF53098">
    <property type="entry name" value="Ribonuclease H-like"/>
    <property type="match status" value="1"/>
</dbReference>
<proteinExistence type="predicted"/>
<dbReference type="EMBL" id="NBNE01014743">
    <property type="protein sequence ID" value="OWY94204.1"/>
    <property type="molecule type" value="Genomic_DNA"/>
</dbReference>
<accession>A0A225UM45</accession>
<dbReference type="OrthoDB" id="122808at2759"/>
<evidence type="ECO:0008006" key="3">
    <source>
        <dbReference type="Google" id="ProtNLM"/>
    </source>
</evidence>
<protein>
    <recommendedName>
        <fullName evidence="3">HAT C-terminal dimerisation domain-containing protein</fullName>
    </recommendedName>
</protein>
<dbReference type="Proteomes" id="UP000198211">
    <property type="component" value="Unassembled WGS sequence"/>
</dbReference>
<evidence type="ECO:0000313" key="1">
    <source>
        <dbReference type="EMBL" id="OWY94204.1"/>
    </source>
</evidence>
<gene>
    <name evidence="1" type="ORF">PHMEG_00036136</name>
</gene>
<evidence type="ECO:0000313" key="2">
    <source>
        <dbReference type="Proteomes" id="UP000198211"/>
    </source>
</evidence>
<dbReference type="AlphaFoldDB" id="A0A225UM45"/>
<name>A0A225UM45_9STRA</name>
<keyword evidence="2" id="KW-1185">Reference proteome</keyword>
<sequence length="276" mass="31209">FMVGDNCSANQCIGRRVGAIPLIRCASHWFALAMRDFMQSEEGLLDKAHKFMKKLSTVMGRSLLLSYTNLAPVMPNDTRWSSTHAMLQRYSKVEPFLGSFDAGTVSVYDLEPMLLSRSETLRITSLIKDLDNFESVTKTLHRSTLTCRQHAVSLTMLSLIWPPLQHPALESGLIKIQRGQALTAAERTACSVFRVEDTTNPEEERVDAPSSSFVAQAFKRRKTTKRSAYVDVGYVPPTSNECERLFSRAKLIFSDIRKRMDRVTLKTLVFLHCDHS</sequence>
<dbReference type="PANTHER" id="PTHR40866">
    <property type="entry name" value="BED-TYPE DOMAIN-CONTAINING PROTEIN"/>
    <property type="match status" value="1"/>
</dbReference>
<feature type="non-terminal residue" evidence="1">
    <location>
        <position position="1"/>
    </location>
</feature>
<dbReference type="PANTHER" id="PTHR40866:SF1">
    <property type="entry name" value="BED-TYPE DOMAIN-CONTAINING PROTEIN"/>
    <property type="match status" value="1"/>
</dbReference>
<organism evidence="1 2">
    <name type="scientific">Phytophthora megakarya</name>
    <dbReference type="NCBI Taxonomy" id="4795"/>
    <lineage>
        <taxon>Eukaryota</taxon>
        <taxon>Sar</taxon>
        <taxon>Stramenopiles</taxon>
        <taxon>Oomycota</taxon>
        <taxon>Peronosporomycetes</taxon>
        <taxon>Peronosporales</taxon>
        <taxon>Peronosporaceae</taxon>
        <taxon>Phytophthora</taxon>
    </lineage>
</organism>
<reference evidence="2" key="1">
    <citation type="submission" date="2017-03" db="EMBL/GenBank/DDBJ databases">
        <title>Phytopthora megakarya and P. palmivora, two closely related causual agents of cacao black pod achieved similar genome size and gene model numbers by different mechanisms.</title>
        <authorList>
            <person name="Ali S."/>
            <person name="Shao J."/>
            <person name="Larry D.J."/>
            <person name="Kronmiller B."/>
            <person name="Shen D."/>
            <person name="Strem M.D."/>
            <person name="Melnick R.L."/>
            <person name="Guiltinan M.J."/>
            <person name="Tyler B.M."/>
            <person name="Meinhardt L.W."/>
            <person name="Bailey B.A."/>
        </authorList>
    </citation>
    <scope>NUCLEOTIDE SEQUENCE [LARGE SCALE GENOMIC DNA]</scope>
    <source>
        <strain evidence="2">zdho120</strain>
    </source>
</reference>
<comment type="caution">
    <text evidence="1">The sequence shown here is derived from an EMBL/GenBank/DDBJ whole genome shotgun (WGS) entry which is preliminary data.</text>
</comment>
<dbReference type="InterPro" id="IPR012337">
    <property type="entry name" value="RNaseH-like_sf"/>
</dbReference>